<dbReference type="OrthoDB" id="1779343at2"/>
<gene>
    <name evidence="1" type="ORF">SAMN02745975_00519</name>
</gene>
<dbReference type="InterPro" id="IPR010022">
    <property type="entry name" value="XkdX"/>
</dbReference>
<proteinExistence type="predicted"/>
<keyword evidence="2" id="KW-1185">Reference proteome</keyword>
<sequence length="42" mass="5064">MSPRFPTIKKYYEYGWVDEAYLTRCVQISWITEEEKALIMSS</sequence>
<protein>
    <submittedName>
        <fullName evidence="1">Phage uncharacterized protein (Phage_XkdX)</fullName>
    </submittedName>
</protein>
<evidence type="ECO:0000313" key="2">
    <source>
        <dbReference type="Proteomes" id="UP000184536"/>
    </source>
</evidence>
<dbReference type="Pfam" id="PF09693">
    <property type="entry name" value="Phage_XkdX"/>
    <property type="match status" value="1"/>
</dbReference>
<name>A0A1M6DNJ7_9FIRM</name>
<dbReference type="STRING" id="1121919.SAMN02745975_00519"/>
<dbReference type="AlphaFoldDB" id="A0A1M6DNJ7"/>
<organism evidence="1 2">
    <name type="scientific">Geosporobacter subterraneus DSM 17957</name>
    <dbReference type="NCBI Taxonomy" id="1121919"/>
    <lineage>
        <taxon>Bacteria</taxon>
        <taxon>Bacillati</taxon>
        <taxon>Bacillota</taxon>
        <taxon>Clostridia</taxon>
        <taxon>Peptostreptococcales</taxon>
        <taxon>Thermotaleaceae</taxon>
        <taxon>Geosporobacter</taxon>
    </lineage>
</organism>
<accession>A0A1M6DNJ7</accession>
<reference evidence="2" key="1">
    <citation type="submission" date="2016-11" db="EMBL/GenBank/DDBJ databases">
        <authorList>
            <person name="Varghese N."/>
            <person name="Submissions S."/>
        </authorList>
    </citation>
    <scope>NUCLEOTIDE SEQUENCE [LARGE SCALE GENOMIC DNA]</scope>
    <source>
        <strain evidence="2">DSM 17957</strain>
    </source>
</reference>
<evidence type="ECO:0000313" key="1">
    <source>
        <dbReference type="EMBL" id="SHI74806.1"/>
    </source>
</evidence>
<dbReference type="EMBL" id="FQZV01000006">
    <property type="protein sequence ID" value="SHI74806.1"/>
    <property type="molecule type" value="Genomic_DNA"/>
</dbReference>
<dbReference type="RefSeq" id="WP_110939810.1">
    <property type="nucleotide sequence ID" value="NZ_FQZV01000006.1"/>
</dbReference>
<dbReference type="Proteomes" id="UP000184536">
    <property type="component" value="Unassembled WGS sequence"/>
</dbReference>